<evidence type="ECO:0000256" key="3">
    <source>
        <dbReference type="SAM" id="MobiDB-lite"/>
    </source>
</evidence>
<proteinExistence type="predicted"/>
<keyword evidence="2" id="KW-0963">Cytoplasm</keyword>
<name>A0ABD3NA06_9STRA</name>
<dbReference type="Proteomes" id="UP001530315">
    <property type="component" value="Unassembled WGS sequence"/>
</dbReference>
<gene>
    <name evidence="5" type="ORF">ACHAW5_009504</name>
</gene>
<keyword evidence="4" id="KW-1133">Transmembrane helix</keyword>
<dbReference type="PANTHER" id="PTHR46197">
    <property type="entry name" value="PROTEIN ABHD14B-LIKE"/>
    <property type="match status" value="1"/>
</dbReference>
<keyword evidence="6" id="KW-1185">Reference proteome</keyword>
<accession>A0ABD3NA06</accession>
<feature type="region of interest" description="Disordered" evidence="3">
    <location>
        <begin position="68"/>
        <end position="96"/>
    </location>
</feature>
<dbReference type="GO" id="GO:0005737">
    <property type="term" value="C:cytoplasm"/>
    <property type="evidence" value="ECO:0007669"/>
    <property type="project" value="UniProtKB-SubCell"/>
</dbReference>
<keyword evidence="4" id="KW-0472">Membrane</keyword>
<evidence type="ECO:0000313" key="6">
    <source>
        <dbReference type="Proteomes" id="UP001530315"/>
    </source>
</evidence>
<dbReference type="SUPFAM" id="SSF53474">
    <property type="entry name" value="alpha/beta-Hydrolases"/>
    <property type="match status" value="1"/>
</dbReference>
<evidence type="ECO:0000256" key="2">
    <source>
        <dbReference type="ARBA" id="ARBA00022490"/>
    </source>
</evidence>
<protein>
    <recommendedName>
        <fullName evidence="7">AB hydrolase-1 domain-containing protein</fullName>
    </recommendedName>
</protein>
<keyword evidence="4" id="KW-0812">Transmembrane</keyword>
<reference evidence="5 6" key="1">
    <citation type="submission" date="2024-10" db="EMBL/GenBank/DDBJ databases">
        <title>Updated reference genomes for cyclostephanoid diatoms.</title>
        <authorList>
            <person name="Roberts W.R."/>
            <person name="Alverson A.J."/>
        </authorList>
    </citation>
    <scope>NUCLEOTIDE SEQUENCE [LARGE SCALE GENOMIC DNA]</scope>
    <source>
        <strain evidence="5 6">AJA276-08</strain>
    </source>
</reference>
<feature type="transmembrane region" description="Helical" evidence="4">
    <location>
        <begin position="20"/>
        <end position="38"/>
    </location>
</feature>
<organism evidence="5 6">
    <name type="scientific">Stephanodiscus triporus</name>
    <dbReference type="NCBI Taxonomy" id="2934178"/>
    <lineage>
        <taxon>Eukaryota</taxon>
        <taxon>Sar</taxon>
        <taxon>Stramenopiles</taxon>
        <taxon>Ochrophyta</taxon>
        <taxon>Bacillariophyta</taxon>
        <taxon>Coscinodiscophyceae</taxon>
        <taxon>Thalassiosirophycidae</taxon>
        <taxon>Stephanodiscales</taxon>
        <taxon>Stephanodiscaceae</taxon>
        <taxon>Stephanodiscus</taxon>
    </lineage>
</organism>
<evidence type="ECO:0000256" key="4">
    <source>
        <dbReference type="SAM" id="Phobius"/>
    </source>
</evidence>
<dbReference type="PANTHER" id="PTHR46197:SF3">
    <property type="entry name" value="AB HYDROLASE-1 DOMAIN-CONTAINING PROTEIN"/>
    <property type="match status" value="1"/>
</dbReference>
<evidence type="ECO:0000256" key="1">
    <source>
        <dbReference type="ARBA" id="ARBA00004496"/>
    </source>
</evidence>
<dbReference type="AlphaFoldDB" id="A0ABD3NA06"/>
<dbReference type="Gene3D" id="3.40.50.1820">
    <property type="entry name" value="alpha/beta hydrolase"/>
    <property type="match status" value="1"/>
</dbReference>
<dbReference type="InterPro" id="IPR029058">
    <property type="entry name" value="AB_hydrolase_fold"/>
</dbReference>
<evidence type="ECO:0008006" key="7">
    <source>
        <dbReference type="Google" id="ProtNLM"/>
    </source>
</evidence>
<sequence length="335" mass="35118">MVPPVVRPTSRSDVRPTQRLAYIALLFSALALAGKLFLPPSGAGRGGDDARVGADVVVVEEVMSPSTLMKASQGGGTSSSKVAAAGGGGGAGDDEGIKTKEELDEVDVNPLAIVRGSVTYDGGGKVLPYYHCGPLPSSSSRDDAGMTELVLLHGAAFTKEDWKTSGILDMLCEINNEEDEGDLSILALDLPVSADGRELGMAFDALASDRMLTGRPATFVSPSASGKAIVGLGEMATTGDGDGHELTRIVRAWIPVASGAVLKAADSTLIRYRDAKIPILSIHGDKDEPGKRATEKLKELSDANGVELEGRHPVYLDSPEEFVREVMQFLDEKGL</sequence>
<evidence type="ECO:0000313" key="5">
    <source>
        <dbReference type="EMBL" id="KAL3772827.1"/>
    </source>
</evidence>
<comment type="subcellular location">
    <subcellularLocation>
        <location evidence="1">Cytoplasm</location>
    </subcellularLocation>
</comment>
<comment type="caution">
    <text evidence="5">The sequence shown here is derived from an EMBL/GenBank/DDBJ whole genome shotgun (WGS) entry which is preliminary data.</text>
</comment>
<dbReference type="EMBL" id="JALLAZ020001567">
    <property type="protein sequence ID" value="KAL3772827.1"/>
    <property type="molecule type" value="Genomic_DNA"/>
</dbReference>